<feature type="compositionally biased region" description="Basic and acidic residues" evidence="2">
    <location>
        <begin position="158"/>
        <end position="171"/>
    </location>
</feature>
<dbReference type="GO" id="GO:0046854">
    <property type="term" value="P:phosphatidylinositol phosphate biosynthetic process"/>
    <property type="evidence" value="ECO:0007669"/>
    <property type="project" value="TreeGrafter"/>
</dbReference>
<dbReference type="InterPro" id="IPR011992">
    <property type="entry name" value="EF-hand-dom_pair"/>
</dbReference>
<evidence type="ECO:0000313" key="6">
    <source>
        <dbReference type="Proteomes" id="UP000244803"/>
    </source>
</evidence>
<evidence type="ECO:0000256" key="2">
    <source>
        <dbReference type="SAM" id="MobiDB-lite"/>
    </source>
</evidence>
<reference evidence="5" key="1">
    <citation type="submission" date="2022-07" db="EMBL/GenBank/DDBJ databases">
        <title>Evaluation of T. orientalis genome assembly methods using nanopore sequencing and analysis of variation between genomes.</title>
        <authorList>
            <person name="Yam J."/>
            <person name="Micallef M.L."/>
            <person name="Liu M."/>
            <person name="Djordjevic S.P."/>
            <person name="Bogema D.R."/>
            <person name="Jenkins C."/>
        </authorList>
    </citation>
    <scope>NUCLEOTIDE SEQUENCE</scope>
    <source>
        <strain evidence="5">Fish Creek</strain>
    </source>
</reference>
<dbReference type="Gene3D" id="3.30.810.10">
    <property type="entry name" value="2-Layer Sandwich"/>
    <property type="match status" value="1"/>
</dbReference>
<evidence type="ECO:0000256" key="1">
    <source>
        <dbReference type="PROSITE-ProRule" id="PRU00781"/>
    </source>
</evidence>
<feature type="compositionally biased region" description="Basic and acidic residues" evidence="2">
    <location>
        <begin position="500"/>
        <end position="518"/>
    </location>
</feature>
<gene>
    <name evidence="5" type="ORF">MACJ_001138</name>
</gene>
<dbReference type="SMART" id="SM00330">
    <property type="entry name" value="PIPKc"/>
    <property type="match status" value="1"/>
</dbReference>
<dbReference type="InterPro" id="IPR027484">
    <property type="entry name" value="PInositol-4-P-5-kinase_N"/>
</dbReference>
<feature type="compositionally biased region" description="Polar residues" evidence="2">
    <location>
        <begin position="519"/>
        <end position="531"/>
    </location>
</feature>
<keyword evidence="1" id="KW-0067">ATP-binding</keyword>
<accession>A0A976M7X5</accession>
<dbReference type="SUPFAM" id="SSF56104">
    <property type="entry name" value="SAICAR synthase-like"/>
    <property type="match status" value="1"/>
</dbReference>
<feature type="compositionally biased region" description="Basic and acidic residues" evidence="2">
    <location>
        <begin position="532"/>
        <end position="549"/>
    </location>
</feature>
<feature type="compositionally biased region" description="Basic and acidic residues" evidence="2">
    <location>
        <begin position="471"/>
        <end position="488"/>
    </location>
</feature>
<name>A0A976M7X5_THEOR</name>
<feature type="domain" description="EF-hand" evidence="3">
    <location>
        <begin position="67"/>
        <end position="102"/>
    </location>
</feature>
<dbReference type="InterPro" id="IPR023610">
    <property type="entry name" value="PInositol-4/5-P-5/4-kinase"/>
</dbReference>
<dbReference type="PANTHER" id="PTHR23086:SF8">
    <property type="entry name" value="PHOSPHATIDYLINOSITOL 5-PHOSPHATE 4-KINASE, ISOFORM A"/>
    <property type="match status" value="1"/>
</dbReference>
<dbReference type="InterPro" id="IPR002048">
    <property type="entry name" value="EF_hand_dom"/>
</dbReference>
<dbReference type="Proteomes" id="UP000244803">
    <property type="component" value="Chromosome 2"/>
</dbReference>
<dbReference type="GO" id="GO:0005524">
    <property type="term" value="F:ATP binding"/>
    <property type="evidence" value="ECO:0007669"/>
    <property type="project" value="UniProtKB-UniRule"/>
</dbReference>
<feature type="compositionally biased region" description="Basic and acidic residues" evidence="2">
    <location>
        <begin position="453"/>
        <end position="463"/>
    </location>
</feature>
<evidence type="ECO:0000259" key="3">
    <source>
        <dbReference type="PROSITE" id="PS50222"/>
    </source>
</evidence>
<dbReference type="GO" id="GO:0005509">
    <property type="term" value="F:calcium ion binding"/>
    <property type="evidence" value="ECO:0007669"/>
    <property type="project" value="InterPro"/>
</dbReference>
<feature type="region of interest" description="Disordered" evidence="2">
    <location>
        <begin position="141"/>
        <end position="188"/>
    </location>
</feature>
<dbReference type="AlphaFoldDB" id="A0A976M7X5"/>
<proteinExistence type="predicted"/>
<dbReference type="GO" id="GO:0016308">
    <property type="term" value="F:1-phosphatidylinositol-4-phosphate 5-kinase activity"/>
    <property type="evidence" value="ECO:0007669"/>
    <property type="project" value="TreeGrafter"/>
</dbReference>
<dbReference type="Pfam" id="PF01504">
    <property type="entry name" value="PIP5K"/>
    <property type="match status" value="2"/>
</dbReference>
<dbReference type="Gene3D" id="1.10.238.10">
    <property type="entry name" value="EF-hand"/>
    <property type="match status" value="1"/>
</dbReference>
<organism evidence="5 6">
    <name type="scientific">Theileria orientalis</name>
    <dbReference type="NCBI Taxonomy" id="68886"/>
    <lineage>
        <taxon>Eukaryota</taxon>
        <taxon>Sar</taxon>
        <taxon>Alveolata</taxon>
        <taxon>Apicomplexa</taxon>
        <taxon>Aconoidasida</taxon>
        <taxon>Piroplasmida</taxon>
        <taxon>Theileriidae</taxon>
        <taxon>Theileria</taxon>
    </lineage>
</organism>
<feature type="region of interest" description="Disordered" evidence="2">
    <location>
        <begin position="444"/>
        <end position="549"/>
    </location>
</feature>
<sequence>MRVPVCGVRRENLLPKLPSEYFRLLNETIECSFDEAQLIYNKFRILAPTGRLTLCNFQECLGLFGTIGRLLAERMFRAFDLNNDEYLDFVEFSSSLLVMTRGTEDKKLALSYRIIHPNPQNLPNSIIGSLELSGMDSSSVGPVSKRFDTGTANVLNGEKPREPEEDSKSNEAENQSSEDLKPKERSQLSSSSLGFIRITTQSIINTTKILSSITDMGQEKGKREEYEEEGIQFGEFVDFVNDIALTKALLVCREPQYYTNDQILKIFQKYASVSKEGTKRLTQSDYIDAVCESSEFLEFLGISLSQYAKETVSSSYKGVNMFLQRINASTFGYINRTKVKRKNVYKWMNNAEAKRGLSVHFGHERWNHVVNMMIGLSIAARYVYSQHQLELIEDDYNIKLCFDITENLQGLNVNMYVRTPLYPSLRFNSLSEYYKHTPKWRRVNKTYANGNKPEAKSEGRPESDQPNGVEAKSESGHNERLERKDRSNSWEGKQGIRLTIEQRRFPDSSQNAEKDQFNKENTLSNTSIFQSEDQRENCQENGEREWVEENREISSSSLVILSNMSNSNLLTSDVDFRFSRFYKDNLNEIGTQHGGRAPSDLVKSRVIFKEYAPMVFRQIRKLSGLSEKDYTDSVSPEQIVGSMVLGNLSTMSELVSEGKSGALFYYTINGKLILKTITKSCAKFVKRWLRSYYAHLKESPNSILTRFYGLFSITNMPTNWAHAASNAQVTTTTKKTYFVVMNNVFYSQVSVHRRFDLKGSWVGRELHPSELKDPTVALKDVDFDKGGENLLLGPKTESFMETLKKDAEFLRDSNLLDYSLLLGVHYRDQSRDKVNWEEDPEPRPGDQHRIMATDRSRIYYVGIVDLLTPWDFVKRVEHAWRVLQTRDHHGVSCVNPDFYCKRFIKFISEHLK</sequence>
<dbReference type="PROSITE" id="PS50222">
    <property type="entry name" value="EF_HAND_2"/>
    <property type="match status" value="1"/>
</dbReference>
<keyword evidence="1" id="KW-0418">Kinase</keyword>
<dbReference type="PANTHER" id="PTHR23086">
    <property type="entry name" value="PHOSPHATIDYLINOSITOL-4-PHOSPHATE 5-KINASE"/>
    <property type="match status" value="1"/>
</dbReference>
<protein>
    <submittedName>
        <fullName evidence="5">1-phosphatidylinositol-4-phosphate 5-kinase</fullName>
    </submittedName>
</protein>
<dbReference type="OrthoDB" id="2129491at2759"/>
<dbReference type="GO" id="GO:0005886">
    <property type="term" value="C:plasma membrane"/>
    <property type="evidence" value="ECO:0007669"/>
    <property type="project" value="TreeGrafter"/>
</dbReference>
<keyword evidence="1" id="KW-0547">Nucleotide-binding</keyword>
<keyword evidence="1" id="KW-0808">Transferase</keyword>
<dbReference type="SUPFAM" id="SSF47473">
    <property type="entry name" value="EF-hand"/>
    <property type="match status" value="1"/>
</dbReference>
<dbReference type="CDD" id="cd00139">
    <property type="entry name" value="PIPKc"/>
    <property type="match status" value="1"/>
</dbReference>
<dbReference type="EMBL" id="CP056068">
    <property type="protein sequence ID" value="UKJ90207.1"/>
    <property type="molecule type" value="Genomic_DNA"/>
</dbReference>
<dbReference type="Gene3D" id="3.30.800.10">
    <property type="entry name" value="Phosphatidylinositol Phosphate Kinase II Beta"/>
    <property type="match status" value="1"/>
</dbReference>
<dbReference type="InterPro" id="IPR027483">
    <property type="entry name" value="PInositol-4-P-4/5-kinase_C_sf"/>
</dbReference>
<dbReference type="InterPro" id="IPR002498">
    <property type="entry name" value="PInositol-4-P-4/5-kinase_core"/>
</dbReference>
<evidence type="ECO:0000313" key="5">
    <source>
        <dbReference type="EMBL" id="UKJ90207.1"/>
    </source>
</evidence>
<feature type="domain" description="PIPK" evidence="4">
    <location>
        <begin position="543"/>
        <end position="911"/>
    </location>
</feature>
<dbReference type="PROSITE" id="PS51455">
    <property type="entry name" value="PIPK"/>
    <property type="match status" value="1"/>
</dbReference>
<evidence type="ECO:0000259" key="4">
    <source>
        <dbReference type="PROSITE" id="PS51455"/>
    </source>
</evidence>